<comment type="caution">
    <text evidence="4">The sequence shown here is derived from an EMBL/GenBank/DDBJ whole genome shotgun (WGS) entry which is preliminary data.</text>
</comment>
<reference evidence="4 5" key="1">
    <citation type="submission" date="2020-06" db="EMBL/GenBank/DDBJ databases">
        <title>Transcriptomic and genomic resources for Thalictrum thalictroides and T. hernandezii: Facilitating candidate gene discovery in an emerging model plant lineage.</title>
        <authorList>
            <person name="Arias T."/>
            <person name="Riano-Pachon D.M."/>
            <person name="Di Stilio V.S."/>
        </authorList>
    </citation>
    <scope>NUCLEOTIDE SEQUENCE [LARGE SCALE GENOMIC DNA]</scope>
    <source>
        <strain evidence="5">cv. WT478/WT964</strain>
        <tissue evidence="4">Leaves</tissue>
    </source>
</reference>
<keyword evidence="2 4" id="KW-0812">Transmembrane</keyword>
<dbReference type="PANTHER" id="PTHR33646:SF6">
    <property type="entry name" value="TRANSMEMBRANE PROTEIN"/>
    <property type="match status" value="1"/>
</dbReference>
<proteinExistence type="predicted"/>
<organism evidence="4 5">
    <name type="scientific">Thalictrum thalictroides</name>
    <name type="common">Rue-anemone</name>
    <name type="synonym">Anemone thalictroides</name>
    <dbReference type="NCBI Taxonomy" id="46969"/>
    <lineage>
        <taxon>Eukaryota</taxon>
        <taxon>Viridiplantae</taxon>
        <taxon>Streptophyta</taxon>
        <taxon>Embryophyta</taxon>
        <taxon>Tracheophyta</taxon>
        <taxon>Spermatophyta</taxon>
        <taxon>Magnoliopsida</taxon>
        <taxon>Ranunculales</taxon>
        <taxon>Ranunculaceae</taxon>
        <taxon>Thalictroideae</taxon>
        <taxon>Thalictrum</taxon>
    </lineage>
</organism>
<keyword evidence="2" id="KW-1133">Transmembrane helix</keyword>
<feature type="transmembrane region" description="Helical" evidence="2">
    <location>
        <begin position="217"/>
        <end position="239"/>
    </location>
</feature>
<gene>
    <name evidence="4" type="ORF">FRX31_004106</name>
</gene>
<dbReference type="Proteomes" id="UP000554482">
    <property type="component" value="Unassembled WGS sequence"/>
</dbReference>
<evidence type="ECO:0000313" key="4">
    <source>
        <dbReference type="EMBL" id="KAF5206310.1"/>
    </source>
</evidence>
<sequence length="305" mass="34820">MEETREFHDWELLHNTETGVSHVHYPIINPFDSSKDFEEIEGVDEGVIRSDYFSFDSRKMYEKTVDETDVENGSVSSDNPSWIEPCSESRNEFKRKNSSEFWSDSSADEPGFHKFGNYDGKEEVGVEDDVHTEVGLEGIGERKERNEKFCSDSSGETSVEQKFGGDRQEEKGMVKEKEDRGQITARMVSADREAVKAEGEKQGMVWWKLPFEILKFFVIKVSPGWSISIAAAVMGIVILRRRLHKMKKKSSSIQLKVTVEDKKVSQLMNRTARLNEAFSVVKRVPMIRPLLPSTGLTPWPVTNLI</sequence>
<dbReference type="Pfam" id="PF20705">
    <property type="entry name" value="DUF6821"/>
    <property type="match status" value="1"/>
</dbReference>
<dbReference type="InterPro" id="IPR049224">
    <property type="entry name" value="DUF6821"/>
</dbReference>
<dbReference type="OrthoDB" id="1931521at2759"/>
<evidence type="ECO:0000256" key="2">
    <source>
        <dbReference type="SAM" id="Phobius"/>
    </source>
</evidence>
<evidence type="ECO:0000259" key="3">
    <source>
        <dbReference type="Pfam" id="PF20705"/>
    </source>
</evidence>
<feature type="compositionally biased region" description="Polar residues" evidence="1">
    <location>
        <begin position="151"/>
        <end position="160"/>
    </location>
</feature>
<protein>
    <submittedName>
        <fullName evidence="4">Transmembrane protein</fullName>
    </submittedName>
</protein>
<feature type="region of interest" description="Disordered" evidence="1">
    <location>
        <begin position="146"/>
        <end position="179"/>
    </location>
</feature>
<name>A0A7J6XCY0_THATH</name>
<feature type="compositionally biased region" description="Basic and acidic residues" evidence="1">
    <location>
        <begin position="163"/>
        <end position="179"/>
    </location>
</feature>
<evidence type="ECO:0000256" key="1">
    <source>
        <dbReference type="SAM" id="MobiDB-lite"/>
    </source>
</evidence>
<accession>A0A7J6XCY0</accession>
<feature type="domain" description="DUF6821" evidence="3">
    <location>
        <begin position="177"/>
        <end position="288"/>
    </location>
</feature>
<evidence type="ECO:0000313" key="5">
    <source>
        <dbReference type="Proteomes" id="UP000554482"/>
    </source>
</evidence>
<keyword evidence="2" id="KW-0472">Membrane</keyword>
<dbReference type="EMBL" id="JABWDY010002896">
    <property type="protein sequence ID" value="KAF5206310.1"/>
    <property type="molecule type" value="Genomic_DNA"/>
</dbReference>
<dbReference type="AlphaFoldDB" id="A0A7J6XCY0"/>
<dbReference type="InterPro" id="IPR045883">
    <property type="entry name" value="At4g13530-like"/>
</dbReference>
<dbReference type="PANTHER" id="PTHR33646">
    <property type="entry name" value="GB|AAF00631.1"/>
    <property type="match status" value="1"/>
</dbReference>
<keyword evidence="5" id="KW-1185">Reference proteome</keyword>